<evidence type="ECO:0000256" key="1">
    <source>
        <dbReference type="ARBA" id="ARBA00009875"/>
    </source>
</evidence>
<dbReference type="GO" id="GO:0003735">
    <property type="term" value="F:structural constituent of ribosome"/>
    <property type="evidence" value="ECO:0007669"/>
    <property type="project" value="InterPro"/>
</dbReference>
<evidence type="ECO:0000313" key="7">
    <source>
        <dbReference type="Proteomes" id="UP000694414"/>
    </source>
</evidence>
<name>A0A8C8Z1Y6_PROSS</name>
<keyword evidence="2" id="KW-0689">Ribosomal protein</keyword>
<keyword evidence="3" id="KW-0687">Ribonucleoprotein</keyword>
<dbReference type="GO" id="GO:1990904">
    <property type="term" value="C:ribonucleoprotein complex"/>
    <property type="evidence" value="ECO:0007669"/>
    <property type="project" value="UniProtKB-KW"/>
</dbReference>
<evidence type="ECO:0000256" key="4">
    <source>
        <dbReference type="ARBA" id="ARBA00035227"/>
    </source>
</evidence>
<evidence type="ECO:0000256" key="2">
    <source>
        <dbReference type="ARBA" id="ARBA00022980"/>
    </source>
</evidence>
<organism evidence="6 7">
    <name type="scientific">Prolemur simus</name>
    <name type="common">Greater bamboo lemur</name>
    <name type="synonym">Hapalemur simus</name>
    <dbReference type="NCBI Taxonomy" id="1328070"/>
    <lineage>
        <taxon>Eukaryota</taxon>
        <taxon>Metazoa</taxon>
        <taxon>Chordata</taxon>
        <taxon>Craniata</taxon>
        <taxon>Vertebrata</taxon>
        <taxon>Euteleostomi</taxon>
        <taxon>Mammalia</taxon>
        <taxon>Eutheria</taxon>
        <taxon>Euarchontoglires</taxon>
        <taxon>Primates</taxon>
        <taxon>Strepsirrhini</taxon>
        <taxon>Lemuriformes</taxon>
        <taxon>Lemuridae</taxon>
        <taxon>Prolemur</taxon>
    </lineage>
</organism>
<evidence type="ECO:0000256" key="5">
    <source>
        <dbReference type="ARBA" id="ARBA00035333"/>
    </source>
</evidence>
<dbReference type="GO" id="GO:0005840">
    <property type="term" value="C:ribosome"/>
    <property type="evidence" value="ECO:0007669"/>
    <property type="project" value="UniProtKB-KW"/>
</dbReference>
<proteinExistence type="inferred from homology"/>
<dbReference type="Pfam" id="PF01199">
    <property type="entry name" value="Ribosomal_L34e"/>
    <property type="match status" value="1"/>
</dbReference>
<evidence type="ECO:0000256" key="3">
    <source>
        <dbReference type="ARBA" id="ARBA00023274"/>
    </source>
</evidence>
<dbReference type="AlphaFoldDB" id="A0A8C8Z1Y6"/>
<protein>
    <recommendedName>
        <fullName evidence="4">Large ribosomal subunit protein eL34</fullName>
    </recommendedName>
    <alternativeName>
        <fullName evidence="5">60S ribosomal protein L34</fullName>
    </alternativeName>
</protein>
<reference evidence="6" key="1">
    <citation type="submission" date="2025-08" db="UniProtKB">
        <authorList>
            <consortium name="Ensembl"/>
        </authorList>
    </citation>
    <scope>IDENTIFICATION</scope>
</reference>
<sequence>MRLSKTKKHVSRASGDSMCAKCVHDSIKHAFLTEEQKIVVKVLKAKAQIQKTK</sequence>
<dbReference type="Ensembl" id="ENSPSMT00000012536.1">
    <property type="protein sequence ID" value="ENSPSMP00000010739.1"/>
    <property type="gene ID" value="ENSPSMG00000007761.1"/>
</dbReference>
<dbReference type="Gene3D" id="6.20.340.10">
    <property type="match status" value="1"/>
</dbReference>
<dbReference type="Proteomes" id="UP000694414">
    <property type="component" value="Unplaced"/>
</dbReference>
<dbReference type="InterPro" id="IPR008195">
    <property type="entry name" value="Ribosomal_eL34"/>
</dbReference>
<dbReference type="GeneTree" id="ENSGT00390000008294"/>
<dbReference type="PANTHER" id="PTHR46595">
    <property type="entry name" value="60S RIBOSOMAL PROTEIN L34"/>
    <property type="match status" value="1"/>
</dbReference>
<evidence type="ECO:0000313" key="6">
    <source>
        <dbReference type="Ensembl" id="ENSPSMP00000010739.1"/>
    </source>
</evidence>
<dbReference type="InterPro" id="IPR038562">
    <property type="entry name" value="Ribosomal_eL34_C_sf"/>
</dbReference>
<dbReference type="GO" id="GO:0006412">
    <property type="term" value="P:translation"/>
    <property type="evidence" value="ECO:0007669"/>
    <property type="project" value="InterPro"/>
</dbReference>
<comment type="similarity">
    <text evidence="1">Belongs to the eukaryotic ribosomal protein eL34 family.</text>
</comment>
<keyword evidence="7" id="KW-1185">Reference proteome</keyword>
<accession>A0A8C8Z1Y6</accession>
<reference evidence="6" key="2">
    <citation type="submission" date="2025-09" db="UniProtKB">
        <authorList>
            <consortium name="Ensembl"/>
        </authorList>
    </citation>
    <scope>IDENTIFICATION</scope>
</reference>